<gene>
    <name evidence="1" type="ORF">BpHYR1_003266</name>
</gene>
<sequence length="97" mass="11217">MSNLIYIFSKQNKSLIENYSFSPRKKRNNDCLQGKISMETVYCSFQNSFILLPHLSLTNGATSIRYLTETWFNALINCNLDNYNLYCMNREIARGGG</sequence>
<organism evidence="1 2">
    <name type="scientific">Brachionus plicatilis</name>
    <name type="common">Marine rotifer</name>
    <name type="synonym">Brachionus muelleri</name>
    <dbReference type="NCBI Taxonomy" id="10195"/>
    <lineage>
        <taxon>Eukaryota</taxon>
        <taxon>Metazoa</taxon>
        <taxon>Spiralia</taxon>
        <taxon>Gnathifera</taxon>
        <taxon>Rotifera</taxon>
        <taxon>Eurotatoria</taxon>
        <taxon>Monogononta</taxon>
        <taxon>Pseudotrocha</taxon>
        <taxon>Ploima</taxon>
        <taxon>Brachionidae</taxon>
        <taxon>Brachionus</taxon>
    </lineage>
</organism>
<reference evidence="1 2" key="1">
    <citation type="journal article" date="2018" name="Sci. Rep.">
        <title>Genomic signatures of local adaptation to the degree of environmental predictability in rotifers.</title>
        <authorList>
            <person name="Franch-Gras L."/>
            <person name="Hahn C."/>
            <person name="Garcia-Roger E.M."/>
            <person name="Carmona M.J."/>
            <person name="Serra M."/>
            <person name="Gomez A."/>
        </authorList>
    </citation>
    <scope>NUCLEOTIDE SEQUENCE [LARGE SCALE GENOMIC DNA]</scope>
    <source>
        <strain evidence="1">HYR1</strain>
    </source>
</reference>
<name>A0A3M7PG37_BRAPC</name>
<protein>
    <submittedName>
        <fullName evidence="1">Uncharacterized protein</fullName>
    </submittedName>
</protein>
<comment type="caution">
    <text evidence="1">The sequence shown here is derived from an EMBL/GenBank/DDBJ whole genome shotgun (WGS) entry which is preliminary data.</text>
</comment>
<evidence type="ECO:0000313" key="2">
    <source>
        <dbReference type="Proteomes" id="UP000276133"/>
    </source>
</evidence>
<proteinExistence type="predicted"/>
<accession>A0A3M7PG37</accession>
<dbReference type="Proteomes" id="UP000276133">
    <property type="component" value="Unassembled WGS sequence"/>
</dbReference>
<dbReference type="EMBL" id="REGN01011029">
    <property type="protein sequence ID" value="RMZ98012.1"/>
    <property type="molecule type" value="Genomic_DNA"/>
</dbReference>
<feature type="non-terminal residue" evidence="1">
    <location>
        <position position="97"/>
    </location>
</feature>
<dbReference type="AlphaFoldDB" id="A0A3M7PG37"/>
<keyword evidence="2" id="KW-1185">Reference proteome</keyword>
<evidence type="ECO:0000313" key="1">
    <source>
        <dbReference type="EMBL" id="RMZ98012.1"/>
    </source>
</evidence>